<feature type="transmembrane region" description="Helical" evidence="4">
    <location>
        <begin position="36"/>
        <end position="54"/>
    </location>
</feature>
<organism evidence="5 6">
    <name type="scientific">Candidatus Azambacteria bacterium RIFCSPLOWO2_02_FULL_44_14</name>
    <dbReference type="NCBI Taxonomy" id="1797306"/>
    <lineage>
        <taxon>Bacteria</taxon>
        <taxon>Candidatus Azamiibacteriota</taxon>
    </lineage>
</organism>
<dbReference type="GO" id="GO:0016020">
    <property type="term" value="C:membrane"/>
    <property type="evidence" value="ECO:0007669"/>
    <property type="project" value="InterPro"/>
</dbReference>
<dbReference type="GO" id="GO:0008654">
    <property type="term" value="P:phospholipid biosynthetic process"/>
    <property type="evidence" value="ECO:0007669"/>
    <property type="project" value="InterPro"/>
</dbReference>
<dbReference type="InterPro" id="IPR004570">
    <property type="entry name" value="Phosphatidylglycerol_P_synth"/>
</dbReference>
<name>A0A1F5CCG2_9BACT</name>
<dbReference type="GO" id="GO:0008444">
    <property type="term" value="F:CDP-diacylglycerol-glycerol-3-phosphate 3-phosphatidyltransferase activity"/>
    <property type="evidence" value="ECO:0007669"/>
    <property type="project" value="InterPro"/>
</dbReference>
<reference evidence="5 6" key="1">
    <citation type="journal article" date="2016" name="Nat. Commun.">
        <title>Thousands of microbial genomes shed light on interconnected biogeochemical processes in an aquifer system.</title>
        <authorList>
            <person name="Anantharaman K."/>
            <person name="Brown C.T."/>
            <person name="Hug L.A."/>
            <person name="Sharon I."/>
            <person name="Castelle C.J."/>
            <person name="Probst A.J."/>
            <person name="Thomas B.C."/>
            <person name="Singh A."/>
            <person name="Wilkins M.J."/>
            <person name="Karaoz U."/>
            <person name="Brodie E.L."/>
            <person name="Williams K.H."/>
            <person name="Hubbard S.S."/>
            <person name="Banfield J.F."/>
        </authorList>
    </citation>
    <scope>NUCLEOTIDE SEQUENCE [LARGE SCALE GENOMIC DNA]</scope>
</reference>
<protein>
    <recommendedName>
        <fullName evidence="7">CDP-diacylglycerol--glycerol-3-phosphate 3-phosphatidyltransferase</fullName>
    </recommendedName>
</protein>
<proteinExistence type="inferred from homology"/>
<dbReference type="InterPro" id="IPR043130">
    <property type="entry name" value="CDP-OH_PTrfase_TM_dom"/>
</dbReference>
<dbReference type="Proteomes" id="UP000177197">
    <property type="component" value="Unassembled WGS sequence"/>
</dbReference>
<keyword evidence="2 3" id="KW-0808">Transferase</keyword>
<feature type="transmembrane region" description="Helical" evidence="4">
    <location>
        <begin position="137"/>
        <end position="156"/>
    </location>
</feature>
<evidence type="ECO:0000256" key="1">
    <source>
        <dbReference type="ARBA" id="ARBA00010441"/>
    </source>
</evidence>
<dbReference type="InterPro" id="IPR000462">
    <property type="entry name" value="CDP-OH_P_trans"/>
</dbReference>
<sequence length="211" mass="24041">MWEKPNSWTILRIVLVFPIAFILWLIGWSYTPFASIYSLPLTFALVWLMSIGLLSDYIDGRLARKYQGQSKFGAFLDPLADKIFYLTIFWLMIPILGKTLFILTLAVESLLMIQRVVKLSLGSGNIKANVFGKAKAVFQFSAIFSFALNLLFSQLFDLSLPLEYRLQYNELIIGTMEFILFTLPPFLAWIGFALSLASLTCQLLNLNLKKS</sequence>
<evidence type="ECO:0000256" key="4">
    <source>
        <dbReference type="SAM" id="Phobius"/>
    </source>
</evidence>
<dbReference type="Pfam" id="PF01066">
    <property type="entry name" value="CDP-OH_P_transf"/>
    <property type="match status" value="1"/>
</dbReference>
<dbReference type="EMBL" id="MEYV01000006">
    <property type="protein sequence ID" value="OGD40546.1"/>
    <property type="molecule type" value="Genomic_DNA"/>
</dbReference>
<evidence type="ECO:0000313" key="6">
    <source>
        <dbReference type="Proteomes" id="UP000177197"/>
    </source>
</evidence>
<keyword evidence="4" id="KW-0472">Membrane</keyword>
<comment type="caution">
    <text evidence="5">The sequence shown here is derived from an EMBL/GenBank/DDBJ whole genome shotgun (WGS) entry which is preliminary data.</text>
</comment>
<dbReference type="Gene3D" id="1.20.120.1760">
    <property type="match status" value="1"/>
</dbReference>
<dbReference type="AlphaFoldDB" id="A0A1F5CCG2"/>
<feature type="transmembrane region" description="Helical" evidence="4">
    <location>
        <begin position="186"/>
        <end position="206"/>
    </location>
</feature>
<feature type="transmembrane region" description="Helical" evidence="4">
    <location>
        <begin position="9"/>
        <end position="30"/>
    </location>
</feature>
<comment type="similarity">
    <text evidence="1 3">Belongs to the CDP-alcohol phosphatidyltransferase class-I family.</text>
</comment>
<dbReference type="PIRSF" id="PIRSF000847">
    <property type="entry name" value="Phos_ph_gly_syn"/>
    <property type="match status" value="1"/>
</dbReference>
<evidence type="ECO:0008006" key="7">
    <source>
        <dbReference type="Google" id="ProtNLM"/>
    </source>
</evidence>
<accession>A0A1F5CCG2</accession>
<evidence type="ECO:0000256" key="2">
    <source>
        <dbReference type="ARBA" id="ARBA00022679"/>
    </source>
</evidence>
<gene>
    <name evidence="5" type="ORF">A3I30_01860</name>
</gene>
<keyword evidence="4" id="KW-1133">Transmembrane helix</keyword>
<evidence type="ECO:0000256" key="3">
    <source>
        <dbReference type="RuleBase" id="RU003750"/>
    </source>
</evidence>
<evidence type="ECO:0000313" key="5">
    <source>
        <dbReference type="EMBL" id="OGD40546.1"/>
    </source>
</evidence>
<dbReference type="PROSITE" id="PS00379">
    <property type="entry name" value="CDP_ALCOHOL_P_TRANSF"/>
    <property type="match status" value="1"/>
</dbReference>
<keyword evidence="4" id="KW-0812">Transmembrane</keyword>
<dbReference type="InterPro" id="IPR048254">
    <property type="entry name" value="CDP_ALCOHOL_P_TRANSF_CS"/>
</dbReference>